<dbReference type="PANTHER" id="PTHR43707">
    <property type="entry name" value="HISTIDYL-TRNA SYNTHETASE"/>
    <property type="match status" value="1"/>
</dbReference>
<dbReference type="SUPFAM" id="SSF55681">
    <property type="entry name" value="Class II aaRS and biotin synthetases"/>
    <property type="match status" value="1"/>
</dbReference>
<comment type="catalytic activity">
    <reaction evidence="3">
        <text>tRNA(His) + L-histidine + ATP = L-histidyl-tRNA(His) + AMP + diphosphate + H(+)</text>
        <dbReference type="Rhea" id="RHEA:17313"/>
        <dbReference type="Rhea" id="RHEA-COMP:9665"/>
        <dbReference type="Rhea" id="RHEA-COMP:9689"/>
        <dbReference type="ChEBI" id="CHEBI:15378"/>
        <dbReference type="ChEBI" id="CHEBI:30616"/>
        <dbReference type="ChEBI" id="CHEBI:33019"/>
        <dbReference type="ChEBI" id="CHEBI:57595"/>
        <dbReference type="ChEBI" id="CHEBI:78442"/>
        <dbReference type="ChEBI" id="CHEBI:78527"/>
        <dbReference type="ChEBI" id="CHEBI:456215"/>
        <dbReference type="EC" id="6.1.1.21"/>
    </reaction>
</comment>
<dbReference type="RefSeq" id="WP_280101698.1">
    <property type="nucleotide sequence ID" value="NZ_CP122979.1"/>
</dbReference>
<dbReference type="PROSITE" id="PS50862">
    <property type="entry name" value="AA_TRNA_LIGASE_II"/>
    <property type="match status" value="1"/>
</dbReference>
<dbReference type="Gene3D" id="3.30.930.10">
    <property type="entry name" value="Bira Bifunctional Protein, Domain 2"/>
    <property type="match status" value="1"/>
</dbReference>
<dbReference type="PIRSF" id="PIRSF001549">
    <property type="entry name" value="His-tRNA_synth"/>
    <property type="match status" value="1"/>
</dbReference>
<dbReference type="InterPro" id="IPR045864">
    <property type="entry name" value="aa-tRNA-synth_II/BPL/LPL"/>
</dbReference>
<dbReference type="InterPro" id="IPR004516">
    <property type="entry name" value="HisRS/HisZ"/>
</dbReference>
<sequence>MFIKPKGTRDIFGNNAILFERVRSEFFNICKLWNFKYVETPIFEYSDLFLRTSGEMSDIVKKEMYVFKDKSERQLALRPEGSAPAIRAIIENKLFVNESKFFYFGPMFRYERPQKGRYRQFYQAGVEYLSDINYINDYEIISLALKFLNNLSIKEFKLKINCLGDQQSRKKYINALVEYLQKYKDQLSVISQERLLKNPLRILDDKEEQEKEFIKNAPKLFNYLNEQSKNNFNNLLNVLNNKKIAYEIDYYLVRGLDYYDEIVFEFVSNSDALGTKSTIIGGGRYNNLFSELGNVQTSAIGFGAGIERIVEILEYKNNIKIEKQVDFYVASFNESEIYQSISIVDKLRELNFVVEFNKQITKINKIFKKAEDLKAEFIIFKEINQDENSITIKNLKSNNKAIIKINELEKFTKEEIWNL</sequence>
<dbReference type="EC" id="6.1.1.21" evidence="3"/>
<dbReference type="InterPro" id="IPR036621">
    <property type="entry name" value="Anticodon-bd_dom_sf"/>
</dbReference>
<dbReference type="InterPro" id="IPR006195">
    <property type="entry name" value="aa-tRNA-synth_II"/>
</dbReference>
<dbReference type="Proteomes" id="UP001179842">
    <property type="component" value="Chromosome"/>
</dbReference>
<keyword evidence="3" id="KW-0963">Cytoplasm</keyword>
<dbReference type="CDD" id="cd00773">
    <property type="entry name" value="HisRS-like_core"/>
    <property type="match status" value="1"/>
</dbReference>
<name>A0ABY8LT17_9BACT</name>
<comment type="subcellular location">
    <subcellularLocation>
        <location evidence="3">Cytoplasm</location>
    </subcellularLocation>
</comment>
<dbReference type="EMBL" id="CP122979">
    <property type="protein sequence ID" value="WGI36397.1"/>
    <property type="molecule type" value="Genomic_DNA"/>
</dbReference>
<dbReference type="SUPFAM" id="SSF52954">
    <property type="entry name" value="Class II aaRS ABD-related"/>
    <property type="match status" value="1"/>
</dbReference>
<comment type="similarity">
    <text evidence="1 3">Belongs to the class-II aminoacyl-tRNA synthetase family.</text>
</comment>
<evidence type="ECO:0000259" key="4">
    <source>
        <dbReference type="PROSITE" id="PS50862"/>
    </source>
</evidence>
<evidence type="ECO:0000256" key="3">
    <source>
        <dbReference type="HAMAP-Rule" id="MF_00127"/>
    </source>
</evidence>
<dbReference type="InterPro" id="IPR015807">
    <property type="entry name" value="His-tRNA-ligase"/>
</dbReference>
<keyword evidence="3 5" id="KW-0436">Ligase</keyword>
<protein>
    <recommendedName>
        <fullName evidence="3">Histidine--tRNA ligase</fullName>
        <ecNumber evidence="3">6.1.1.21</ecNumber>
    </recommendedName>
    <alternativeName>
        <fullName evidence="3">Histidyl-tRNA synthetase</fullName>
        <shortName evidence="3">HisRS</shortName>
    </alternativeName>
</protein>
<keyword evidence="6" id="KW-1185">Reference proteome</keyword>
<evidence type="ECO:0000256" key="2">
    <source>
        <dbReference type="ARBA" id="ARBA00022840"/>
    </source>
</evidence>
<evidence type="ECO:0000256" key="1">
    <source>
        <dbReference type="ARBA" id="ARBA00008226"/>
    </source>
</evidence>
<keyword evidence="3" id="KW-0030">Aminoacyl-tRNA synthetase</keyword>
<proteinExistence type="inferred from homology"/>
<keyword evidence="2 3" id="KW-0067">ATP-binding</keyword>
<organism evidence="5 6">
    <name type="scientific">Mesomycoplasma lagogenitalium</name>
    <dbReference type="NCBI Taxonomy" id="171286"/>
    <lineage>
        <taxon>Bacteria</taxon>
        <taxon>Bacillati</taxon>
        <taxon>Mycoplasmatota</taxon>
        <taxon>Mycoplasmoidales</taxon>
        <taxon>Metamycoplasmataceae</taxon>
        <taxon>Mesomycoplasma</taxon>
    </lineage>
</organism>
<feature type="domain" description="Aminoacyl-transfer RNA synthetases class-II family profile" evidence="4">
    <location>
        <begin position="7"/>
        <end position="313"/>
    </location>
</feature>
<keyword evidence="3" id="KW-0547">Nucleotide-binding</keyword>
<dbReference type="InterPro" id="IPR041715">
    <property type="entry name" value="HisRS-like_core"/>
</dbReference>
<evidence type="ECO:0000313" key="6">
    <source>
        <dbReference type="Proteomes" id="UP001179842"/>
    </source>
</evidence>
<dbReference type="GO" id="GO:0004821">
    <property type="term" value="F:histidine-tRNA ligase activity"/>
    <property type="evidence" value="ECO:0007669"/>
    <property type="project" value="UniProtKB-EC"/>
</dbReference>
<dbReference type="Gene3D" id="3.40.50.800">
    <property type="entry name" value="Anticodon-binding domain"/>
    <property type="match status" value="1"/>
</dbReference>
<gene>
    <name evidence="3 5" type="primary">hisS</name>
    <name evidence="5" type="ORF">QEG99_02900</name>
</gene>
<dbReference type="NCBIfam" id="TIGR00442">
    <property type="entry name" value="hisS"/>
    <property type="match status" value="1"/>
</dbReference>
<evidence type="ECO:0000313" key="5">
    <source>
        <dbReference type="EMBL" id="WGI36397.1"/>
    </source>
</evidence>
<dbReference type="PANTHER" id="PTHR43707:SF1">
    <property type="entry name" value="HISTIDINE--TRNA LIGASE, MITOCHONDRIAL-RELATED"/>
    <property type="match status" value="1"/>
</dbReference>
<comment type="subunit">
    <text evidence="3">Homodimer.</text>
</comment>
<dbReference type="Pfam" id="PF13393">
    <property type="entry name" value="tRNA-synt_His"/>
    <property type="match status" value="1"/>
</dbReference>
<keyword evidence="3" id="KW-0648">Protein biosynthesis</keyword>
<dbReference type="HAMAP" id="MF_00127">
    <property type="entry name" value="His_tRNA_synth"/>
    <property type="match status" value="1"/>
</dbReference>
<reference evidence="5" key="1">
    <citation type="submission" date="2023-04" db="EMBL/GenBank/DDBJ databases">
        <title>Completed genome of Mycoplasma lagogenitalium type strain 12MS.</title>
        <authorList>
            <person name="Spergser J."/>
        </authorList>
    </citation>
    <scope>NUCLEOTIDE SEQUENCE</scope>
    <source>
        <strain evidence="5">12MS</strain>
    </source>
</reference>
<accession>A0ABY8LT17</accession>